<keyword evidence="7" id="KW-0349">Heme</keyword>
<sequence>LLPDLSMQWAMAELFNHPEAFHRVRKEIESVTKNVRLVEESDISKMPYLQAVVKETLRLYPAGPFDFVSFGGGWRGCPGTTLAFNLMNTALAAMIQCFDWKIGEDGKGVKVDMKSGSGMSLSMVHPLICIPILYFNPYDE</sequence>
<keyword evidence="8" id="KW-1185">Reference proteome</keyword>
<dbReference type="InterPro" id="IPR002401">
    <property type="entry name" value="Cyt_P450_E_grp-I"/>
</dbReference>
<evidence type="ECO:0000256" key="6">
    <source>
        <dbReference type="ARBA" id="ARBA00023136"/>
    </source>
</evidence>
<dbReference type="GO" id="GO:0016020">
    <property type="term" value="C:membrane"/>
    <property type="evidence" value="ECO:0007669"/>
    <property type="project" value="UniProtKB-SubCell"/>
</dbReference>
<comment type="similarity">
    <text evidence="7">Belongs to the cytochrome P450 family.</text>
</comment>
<comment type="subcellular location">
    <subcellularLocation>
        <location evidence="2">Membrane</location>
        <topology evidence="2">Single-pass membrane protein</topology>
    </subcellularLocation>
</comment>
<dbReference type="Gene3D" id="1.10.630.10">
    <property type="entry name" value="Cytochrome P450"/>
    <property type="match status" value="2"/>
</dbReference>
<dbReference type="GO" id="GO:0016709">
    <property type="term" value="F:oxidoreductase activity, acting on paired donors, with incorporation or reduction of molecular oxygen, NAD(P)H as one donor, and incorporation of one atom of oxygen"/>
    <property type="evidence" value="ECO:0007669"/>
    <property type="project" value="TreeGrafter"/>
</dbReference>
<dbReference type="PANTHER" id="PTHR24298:SF59">
    <property type="entry name" value="CYTOCHROME P450, FAMILY 705, SUBFAMILY A, POLYPEPTIDE 25-RELATED"/>
    <property type="match status" value="1"/>
</dbReference>
<evidence type="ECO:0000256" key="5">
    <source>
        <dbReference type="ARBA" id="ARBA00022989"/>
    </source>
</evidence>
<dbReference type="PANTHER" id="PTHR24298">
    <property type="entry name" value="FLAVONOID 3'-MONOOXYGENASE-RELATED"/>
    <property type="match status" value="1"/>
</dbReference>
<keyword evidence="7" id="KW-0560">Oxidoreductase</keyword>
<dbReference type="PRINTS" id="PR00463">
    <property type="entry name" value="EP450I"/>
</dbReference>
<dbReference type="OrthoDB" id="1434228at2759"/>
<evidence type="ECO:0000256" key="2">
    <source>
        <dbReference type="ARBA" id="ARBA00004167"/>
    </source>
</evidence>
<keyword evidence="7" id="KW-0503">Monooxygenase</keyword>
<dbReference type="InterPro" id="IPR017972">
    <property type="entry name" value="Cyt_P450_CS"/>
</dbReference>
<dbReference type="InterPro" id="IPR001128">
    <property type="entry name" value="Cyt_P450"/>
</dbReference>
<dbReference type="GO" id="GO:0005506">
    <property type="term" value="F:iron ion binding"/>
    <property type="evidence" value="ECO:0007669"/>
    <property type="project" value="InterPro"/>
</dbReference>
<keyword evidence="4 7" id="KW-0479">Metal-binding</keyword>
<evidence type="ECO:0000256" key="7">
    <source>
        <dbReference type="RuleBase" id="RU000461"/>
    </source>
</evidence>
<dbReference type="InterPro" id="IPR036396">
    <property type="entry name" value="Cyt_P450_sf"/>
</dbReference>
<keyword evidence="6" id="KW-0472">Membrane</keyword>
<gene>
    <name evidence="9" type="primary">LOC105852609</name>
</gene>
<evidence type="ECO:0000256" key="3">
    <source>
        <dbReference type="ARBA" id="ARBA00022692"/>
    </source>
</evidence>
<dbReference type="PROSITE" id="PS00086">
    <property type="entry name" value="CYTOCHROME_P450"/>
    <property type="match status" value="1"/>
</dbReference>
<evidence type="ECO:0000256" key="4">
    <source>
        <dbReference type="ARBA" id="ARBA00022723"/>
    </source>
</evidence>
<keyword evidence="3" id="KW-0812">Transmembrane</keyword>
<evidence type="ECO:0000313" key="9">
    <source>
        <dbReference type="RefSeq" id="XP_012574224.1"/>
    </source>
</evidence>
<evidence type="ECO:0000256" key="1">
    <source>
        <dbReference type="ARBA" id="ARBA00001971"/>
    </source>
</evidence>
<reference evidence="9" key="2">
    <citation type="submission" date="2025-08" db="UniProtKB">
        <authorList>
            <consortium name="RefSeq"/>
        </authorList>
    </citation>
    <scope>IDENTIFICATION</scope>
    <source>
        <tissue evidence="9">Etiolated seedlings</tissue>
    </source>
</reference>
<keyword evidence="7" id="KW-0408">Iron</keyword>
<accession>A0A1S3EFS5</accession>
<dbReference type="KEGG" id="cam:105852609"/>
<evidence type="ECO:0000313" key="8">
    <source>
        <dbReference type="Proteomes" id="UP000087171"/>
    </source>
</evidence>
<feature type="non-terminal residue" evidence="9">
    <location>
        <position position="1"/>
    </location>
</feature>
<comment type="cofactor">
    <cofactor evidence="1">
        <name>heme</name>
        <dbReference type="ChEBI" id="CHEBI:30413"/>
    </cofactor>
</comment>
<dbReference type="RefSeq" id="XP_012574224.1">
    <property type="nucleotide sequence ID" value="XM_012718770.1"/>
</dbReference>
<keyword evidence="5" id="KW-1133">Transmembrane helix</keyword>
<dbReference type="GO" id="GO:0020037">
    <property type="term" value="F:heme binding"/>
    <property type="evidence" value="ECO:0007669"/>
    <property type="project" value="InterPro"/>
</dbReference>
<dbReference type="Pfam" id="PF00067">
    <property type="entry name" value="p450"/>
    <property type="match status" value="1"/>
</dbReference>
<dbReference type="AlphaFoldDB" id="A0A1S3EFS5"/>
<dbReference type="SUPFAM" id="SSF48264">
    <property type="entry name" value="Cytochrome P450"/>
    <property type="match status" value="1"/>
</dbReference>
<organism evidence="8 9">
    <name type="scientific">Cicer arietinum</name>
    <name type="common">Chickpea</name>
    <name type="synonym">Garbanzo</name>
    <dbReference type="NCBI Taxonomy" id="3827"/>
    <lineage>
        <taxon>Eukaryota</taxon>
        <taxon>Viridiplantae</taxon>
        <taxon>Streptophyta</taxon>
        <taxon>Embryophyta</taxon>
        <taxon>Tracheophyta</taxon>
        <taxon>Spermatophyta</taxon>
        <taxon>Magnoliopsida</taxon>
        <taxon>eudicotyledons</taxon>
        <taxon>Gunneridae</taxon>
        <taxon>Pentapetalae</taxon>
        <taxon>rosids</taxon>
        <taxon>fabids</taxon>
        <taxon>Fabales</taxon>
        <taxon>Fabaceae</taxon>
        <taxon>Papilionoideae</taxon>
        <taxon>50 kb inversion clade</taxon>
        <taxon>NPAAA clade</taxon>
        <taxon>Hologalegina</taxon>
        <taxon>IRL clade</taxon>
        <taxon>Cicereae</taxon>
        <taxon>Cicer</taxon>
    </lineage>
</organism>
<proteinExistence type="inferred from homology"/>
<dbReference type="GeneID" id="105852609"/>
<protein>
    <submittedName>
        <fullName evidence="9">Cytochrome P450 93A2-like</fullName>
    </submittedName>
</protein>
<name>A0A1S3EFS5_CICAR</name>
<dbReference type="Proteomes" id="UP000087171">
    <property type="component" value="Chromosome Ca7"/>
</dbReference>
<dbReference type="InterPro" id="IPR051103">
    <property type="entry name" value="Plant_metabolite_P450s"/>
</dbReference>
<reference evidence="8" key="1">
    <citation type="journal article" date="2013" name="Nat. Biotechnol.">
        <title>Draft genome sequence of chickpea (Cicer arietinum) provides a resource for trait improvement.</title>
        <authorList>
            <person name="Varshney R.K."/>
            <person name="Song C."/>
            <person name="Saxena R.K."/>
            <person name="Azam S."/>
            <person name="Yu S."/>
            <person name="Sharpe A.G."/>
            <person name="Cannon S."/>
            <person name="Baek J."/>
            <person name="Rosen B.D."/>
            <person name="Tar'an B."/>
            <person name="Millan T."/>
            <person name="Zhang X."/>
            <person name="Ramsay L.D."/>
            <person name="Iwata A."/>
            <person name="Wang Y."/>
            <person name="Nelson W."/>
            <person name="Farmer A.D."/>
            <person name="Gaur P.M."/>
            <person name="Soderlund C."/>
            <person name="Penmetsa R.V."/>
            <person name="Xu C."/>
            <person name="Bharti A.K."/>
            <person name="He W."/>
            <person name="Winter P."/>
            <person name="Zhao S."/>
            <person name="Hane J.K."/>
            <person name="Carrasquilla-Garcia N."/>
            <person name="Condie J.A."/>
            <person name="Upadhyaya H.D."/>
            <person name="Luo M.C."/>
            <person name="Thudi M."/>
            <person name="Gowda C.L."/>
            <person name="Singh N.P."/>
            <person name="Lichtenzveig J."/>
            <person name="Gali K.K."/>
            <person name="Rubio J."/>
            <person name="Nadarajan N."/>
            <person name="Dolezel J."/>
            <person name="Bansal K.C."/>
            <person name="Xu X."/>
            <person name="Edwards D."/>
            <person name="Zhang G."/>
            <person name="Kahl G."/>
            <person name="Gil J."/>
            <person name="Singh K.B."/>
            <person name="Datta S.K."/>
            <person name="Jackson S.A."/>
            <person name="Wang J."/>
            <person name="Cook D.R."/>
        </authorList>
    </citation>
    <scope>NUCLEOTIDE SEQUENCE [LARGE SCALE GENOMIC DNA]</scope>
    <source>
        <strain evidence="8">cv. CDC Frontier</strain>
    </source>
</reference>